<dbReference type="SUPFAM" id="SSF54373">
    <property type="entry name" value="FAD-linked reductases, C-terminal domain"/>
    <property type="match status" value="1"/>
</dbReference>
<evidence type="ECO:0000259" key="2">
    <source>
        <dbReference type="Pfam" id="PF01266"/>
    </source>
</evidence>
<keyword evidence="4" id="KW-1185">Reference proteome</keyword>
<evidence type="ECO:0000313" key="3">
    <source>
        <dbReference type="EMBL" id="MBD0835664.1"/>
    </source>
</evidence>
<name>A0A8J6UHA1_9FLAO</name>
<dbReference type="SUPFAM" id="SSF51905">
    <property type="entry name" value="FAD/NAD(P)-binding domain"/>
    <property type="match status" value="1"/>
</dbReference>
<proteinExistence type="predicted"/>
<sequence>MKKIVVIGGGITGLCSAYYLLKEGHQVTVLDKSFITTGASFINAGYLTPSHFIPLAAPGIITQGLKWMLNSASPFYIKPRLDLDFFKWGLHFKKSATKKNVEQSIPVLKELNLSSQSLFEEMIDDLDFKFHYEKKGVLMAYTNAKSEEEEHEVAHRAIQEGLDVTCLSKEEVHQLEPVLSDKVIGAVHFKCDSHMTPNHFMVDLKSWLTKKGVVFKVNEEVKDFTIKGNKIHSVTTQNETYEADAFVLASGCWTTQLAAKLKLNIPIQGGKGYSMDVHRPTGITIPTILVEARSAITPMDGFTRFAGTMEFSGNNTLVKKERVEALANAVKTYYQNIEINEEERAMATSGLRPVSPDGVPFIGKTSKYKNLTIAAGHAMMGWSLGPITGKLVSELVDDKKTTVNINPLAPERFS</sequence>
<dbReference type="InterPro" id="IPR006076">
    <property type="entry name" value="FAD-dep_OxRdtase"/>
</dbReference>
<dbReference type="Pfam" id="PF01266">
    <property type="entry name" value="DAO"/>
    <property type="match status" value="1"/>
</dbReference>
<comment type="caution">
    <text evidence="3">The sequence shown here is derived from an EMBL/GenBank/DDBJ whole genome shotgun (WGS) entry which is preliminary data.</text>
</comment>
<reference evidence="3" key="1">
    <citation type="journal article" date="2013" name="Int. J. Syst. Evol. Microbiol.">
        <title>Aestuariibaculum suncheonense gen. nov., sp. nov., a marine bacterium of the family Flavobacteriaceae isolated from a tidal flat and emended descriptions of the genera Gaetbulibacter and Tamlana.</title>
        <authorList>
            <person name="Jeong S.H."/>
            <person name="Park M.S."/>
            <person name="Jin H.M."/>
            <person name="Lee K."/>
            <person name="Park W."/>
            <person name="Jeon C.O."/>
        </authorList>
    </citation>
    <scope>NUCLEOTIDE SEQUENCE</scope>
    <source>
        <strain evidence="3">SC17</strain>
    </source>
</reference>
<dbReference type="GO" id="GO:0005737">
    <property type="term" value="C:cytoplasm"/>
    <property type="evidence" value="ECO:0007669"/>
    <property type="project" value="TreeGrafter"/>
</dbReference>
<gene>
    <name evidence="3" type="ORF">ICJ84_09460</name>
</gene>
<dbReference type="AlphaFoldDB" id="A0A8J6UHA1"/>
<dbReference type="Gene3D" id="3.30.9.10">
    <property type="entry name" value="D-Amino Acid Oxidase, subunit A, domain 2"/>
    <property type="match status" value="1"/>
</dbReference>
<protein>
    <submittedName>
        <fullName evidence="3">FAD-dependent oxidoreductase</fullName>
    </submittedName>
</protein>
<evidence type="ECO:0000313" key="4">
    <source>
        <dbReference type="Proteomes" id="UP000602057"/>
    </source>
</evidence>
<dbReference type="InterPro" id="IPR036188">
    <property type="entry name" value="FAD/NAD-bd_sf"/>
</dbReference>
<dbReference type="Gene3D" id="3.50.50.60">
    <property type="entry name" value="FAD/NAD(P)-binding domain"/>
    <property type="match status" value="2"/>
</dbReference>
<keyword evidence="1" id="KW-0560">Oxidoreductase</keyword>
<dbReference type="EMBL" id="JACVXC010000003">
    <property type="protein sequence ID" value="MBD0835664.1"/>
    <property type="molecule type" value="Genomic_DNA"/>
</dbReference>
<dbReference type="PANTHER" id="PTHR13847">
    <property type="entry name" value="SARCOSINE DEHYDROGENASE-RELATED"/>
    <property type="match status" value="1"/>
</dbReference>
<dbReference type="PANTHER" id="PTHR13847:SF289">
    <property type="entry name" value="GLYCINE OXIDASE"/>
    <property type="match status" value="1"/>
</dbReference>
<feature type="domain" description="FAD dependent oxidoreductase" evidence="2">
    <location>
        <begin position="3"/>
        <end position="395"/>
    </location>
</feature>
<reference evidence="3" key="2">
    <citation type="submission" date="2020-09" db="EMBL/GenBank/DDBJ databases">
        <authorList>
            <person name="Wu Z."/>
        </authorList>
    </citation>
    <scope>NUCLEOTIDE SEQUENCE</scope>
    <source>
        <strain evidence="3">SC17</strain>
    </source>
</reference>
<dbReference type="Proteomes" id="UP000602057">
    <property type="component" value="Unassembled WGS sequence"/>
</dbReference>
<organism evidence="3 4">
    <name type="scientific">Aestuariibaculum suncheonense</name>
    <dbReference type="NCBI Taxonomy" id="1028745"/>
    <lineage>
        <taxon>Bacteria</taxon>
        <taxon>Pseudomonadati</taxon>
        <taxon>Bacteroidota</taxon>
        <taxon>Flavobacteriia</taxon>
        <taxon>Flavobacteriales</taxon>
        <taxon>Flavobacteriaceae</taxon>
    </lineage>
</organism>
<dbReference type="GO" id="GO:0016491">
    <property type="term" value="F:oxidoreductase activity"/>
    <property type="evidence" value="ECO:0007669"/>
    <property type="project" value="UniProtKB-KW"/>
</dbReference>
<evidence type="ECO:0000256" key="1">
    <source>
        <dbReference type="ARBA" id="ARBA00023002"/>
    </source>
</evidence>
<dbReference type="RefSeq" id="WP_188216155.1">
    <property type="nucleotide sequence ID" value="NZ_BAABGH010000011.1"/>
</dbReference>
<accession>A0A8J6UHA1</accession>